<evidence type="ECO:0000313" key="2">
    <source>
        <dbReference type="EMBL" id="KAF0731649.1"/>
    </source>
</evidence>
<feature type="region of interest" description="Disordered" evidence="1">
    <location>
        <begin position="219"/>
        <end position="244"/>
    </location>
</feature>
<organism evidence="2 3">
    <name type="scientific">Aphanomyces astaci</name>
    <name type="common">Crayfish plague agent</name>
    <dbReference type="NCBI Taxonomy" id="112090"/>
    <lineage>
        <taxon>Eukaryota</taxon>
        <taxon>Sar</taxon>
        <taxon>Stramenopiles</taxon>
        <taxon>Oomycota</taxon>
        <taxon>Saprolegniomycetes</taxon>
        <taxon>Saprolegniales</taxon>
        <taxon>Verrucalvaceae</taxon>
        <taxon>Aphanomyces</taxon>
    </lineage>
</organism>
<gene>
    <name evidence="2" type="ORF">AaE_009253</name>
</gene>
<accession>A0A6A4ZSX0</accession>
<reference evidence="2 3" key="1">
    <citation type="submission" date="2019-06" db="EMBL/GenBank/DDBJ databases">
        <title>Genomics analysis of Aphanomyces spp. identifies a new class of oomycete effector associated with host adaptation.</title>
        <authorList>
            <person name="Gaulin E."/>
        </authorList>
    </citation>
    <scope>NUCLEOTIDE SEQUENCE [LARGE SCALE GENOMIC DNA]</scope>
    <source>
        <strain evidence="2 3">E</strain>
    </source>
</reference>
<dbReference type="PANTHER" id="PTHR47643:SF2">
    <property type="entry name" value="TPR DOMAIN PROTEIN (AFU_ORTHOLOGUE AFUA_5G12710)"/>
    <property type="match status" value="1"/>
</dbReference>
<dbReference type="EMBL" id="VJMI01015200">
    <property type="protein sequence ID" value="KAF0731649.1"/>
    <property type="molecule type" value="Genomic_DNA"/>
</dbReference>
<dbReference type="PANTHER" id="PTHR47643">
    <property type="entry name" value="TPR DOMAIN PROTEIN (AFU_ORTHOLOGUE AFUA_5G12710)"/>
    <property type="match status" value="1"/>
</dbReference>
<feature type="region of interest" description="Disordered" evidence="1">
    <location>
        <begin position="1"/>
        <end position="24"/>
    </location>
</feature>
<protein>
    <submittedName>
        <fullName evidence="2">Uncharacterized protein</fullName>
    </submittedName>
</protein>
<feature type="compositionally biased region" description="Basic and acidic residues" evidence="1">
    <location>
        <begin position="224"/>
        <end position="234"/>
    </location>
</feature>
<sequence>FKAIHDRNVPRHDGGIAEQPAPSAYSKPSEFVEALDDDTTALFIAPPNAKSSFRPALALTGLRRHEESHAILKSLPLSKNVVTWWLVEWPRVSMAALRPLVYVVVGAIVEDYIGTVEVRMARGKGRVLFLTPLVCEWELLLVEKAYAKSLAILDHSERLVIPTNGYSPERESQAEAVLKKSQERRIDLAPLCCLYDGLAPNTTIPSMSLVRTERSVTTDTMCTSKHDPDPRDFENECVSSFQGP</sequence>
<evidence type="ECO:0000313" key="3">
    <source>
        <dbReference type="Proteomes" id="UP000469452"/>
    </source>
</evidence>
<dbReference type="InterPro" id="IPR053209">
    <property type="entry name" value="Gramillin-biosynth_MTr"/>
</dbReference>
<comment type="caution">
    <text evidence="2">The sequence shown here is derived from an EMBL/GenBank/DDBJ whole genome shotgun (WGS) entry which is preliminary data.</text>
</comment>
<proteinExistence type="predicted"/>
<dbReference type="AlphaFoldDB" id="A0A6A4ZSX0"/>
<feature type="compositionally biased region" description="Basic and acidic residues" evidence="1">
    <location>
        <begin position="1"/>
        <end position="15"/>
    </location>
</feature>
<feature type="non-terminal residue" evidence="2">
    <location>
        <position position="1"/>
    </location>
</feature>
<dbReference type="VEuPathDB" id="FungiDB:H257_02114"/>
<name>A0A6A4ZSX0_APHAT</name>
<evidence type="ECO:0000256" key="1">
    <source>
        <dbReference type="SAM" id="MobiDB-lite"/>
    </source>
</evidence>
<dbReference type="Proteomes" id="UP000469452">
    <property type="component" value="Unassembled WGS sequence"/>
</dbReference>